<evidence type="ECO:0008006" key="5">
    <source>
        <dbReference type="Google" id="ProtNLM"/>
    </source>
</evidence>
<keyword evidence="2" id="KW-0472">Membrane</keyword>
<feature type="compositionally biased region" description="Low complexity" evidence="1">
    <location>
        <begin position="12"/>
        <end position="23"/>
    </location>
</feature>
<feature type="transmembrane region" description="Helical" evidence="2">
    <location>
        <begin position="239"/>
        <end position="260"/>
    </location>
</feature>
<evidence type="ECO:0000256" key="2">
    <source>
        <dbReference type="SAM" id="Phobius"/>
    </source>
</evidence>
<feature type="transmembrane region" description="Helical" evidence="2">
    <location>
        <begin position="196"/>
        <end position="218"/>
    </location>
</feature>
<feature type="transmembrane region" description="Helical" evidence="2">
    <location>
        <begin position="43"/>
        <end position="64"/>
    </location>
</feature>
<dbReference type="InterPro" id="IPR021315">
    <property type="entry name" value="Gap/Sap"/>
</dbReference>
<feature type="compositionally biased region" description="Basic residues" evidence="1">
    <location>
        <begin position="1"/>
        <end position="11"/>
    </location>
</feature>
<gene>
    <name evidence="3" type="ORF">SCWH03_36560</name>
</gene>
<dbReference type="Pfam" id="PF11139">
    <property type="entry name" value="SfLAP"/>
    <property type="match status" value="1"/>
</dbReference>
<keyword evidence="4" id="KW-1185">Reference proteome</keyword>
<dbReference type="AlphaFoldDB" id="A0A6A0AXQ8"/>
<evidence type="ECO:0000313" key="3">
    <source>
        <dbReference type="EMBL" id="GFH37418.1"/>
    </source>
</evidence>
<sequence length="262" mass="27092">MVGGRAGRRSRPSGAAVGSGPARTRPVRAREPAGGEGDMVLDLLLIAVAITLDPLPIMAFVLVLSSYRGVWRGLAFILAWLACLVAVIALVLLFTGGQPPPPRSPPSTAALAAKLAIGLGLVLYGAHRRRSPRAPGAATEAKGRARHASDPHGGSGRISPWSAAALAVFLQPWGLVAAAATVVVRADLSHAASFAALFGFVLLATAGLLAAELYTVFAPEAAGVRLARLRNRLQEHQEPAIVVGCLVLGLWLTGSSIYQLTS</sequence>
<feature type="region of interest" description="Disordered" evidence="1">
    <location>
        <begin position="128"/>
        <end position="156"/>
    </location>
</feature>
<evidence type="ECO:0000256" key="1">
    <source>
        <dbReference type="SAM" id="MobiDB-lite"/>
    </source>
</evidence>
<protein>
    <recommendedName>
        <fullName evidence="5">GAP family protein</fullName>
    </recommendedName>
</protein>
<feature type="transmembrane region" description="Helical" evidence="2">
    <location>
        <begin position="76"/>
        <end position="96"/>
    </location>
</feature>
<name>A0A6A0AXQ8_9ACTN</name>
<dbReference type="Proteomes" id="UP000484988">
    <property type="component" value="Unassembled WGS sequence"/>
</dbReference>
<evidence type="ECO:0000313" key="4">
    <source>
        <dbReference type="Proteomes" id="UP000484988"/>
    </source>
</evidence>
<accession>A0A6A0AXQ8</accession>
<comment type="caution">
    <text evidence="3">The sequence shown here is derived from an EMBL/GenBank/DDBJ whole genome shotgun (WGS) entry which is preliminary data.</text>
</comment>
<feature type="region of interest" description="Disordered" evidence="1">
    <location>
        <begin position="1"/>
        <end position="33"/>
    </location>
</feature>
<feature type="transmembrane region" description="Helical" evidence="2">
    <location>
        <begin position="163"/>
        <end position="184"/>
    </location>
</feature>
<reference evidence="3 4" key="1">
    <citation type="submission" date="2020-02" db="EMBL/GenBank/DDBJ databases">
        <title>Whole Genome Shotgun Sequence of Streptomyces sp. strain CWH03.</title>
        <authorList>
            <person name="Dohra H."/>
            <person name="Kodani S."/>
            <person name="Yamamura H."/>
        </authorList>
    </citation>
    <scope>NUCLEOTIDE SEQUENCE [LARGE SCALE GENOMIC DNA]</scope>
    <source>
        <strain evidence="3 4">CWH03</strain>
    </source>
</reference>
<proteinExistence type="predicted"/>
<feature type="transmembrane region" description="Helical" evidence="2">
    <location>
        <begin position="108"/>
        <end position="126"/>
    </location>
</feature>
<organism evidence="3 4">
    <name type="scientific">Streptomyces pacificus</name>
    <dbReference type="NCBI Taxonomy" id="2705029"/>
    <lineage>
        <taxon>Bacteria</taxon>
        <taxon>Bacillati</taxon>
        <taxon>Actinomycetota</taxon>
        <taxon>Actinomycetes</taxon>
        <taxon>Kitasatosporales</taxon>
        <taxon>Streptomycetaceae</taxon>
        <taxon>Streptomyces</taxon>
    </lineage>
</organism>
<feature type="compositionally biased region" description="Basic and acidic residues" evidence="1">
    <location>
        <begin position="141"/>
        <end position="150"/>
    </location>
</feature>
<keyword evidence="2" id="KW-0812">Transmembrane</keyword>
<keyword evidence="2" id="KW-1133">Transmembrane helix</keyword>
<dbReference type="EMBL" id="BLLG01000010">
    <property type="protein sequence ID" value="GFH37418.1"/>
    <property type="molecule type" value="Genomic_DNA"/>
</dbReference>